<comment type="subcellular location">
    <subcellularLocation>
        <location evidence="3">Cytoplasm</location>
    </subcellularLocation>
</comment>
<dbReference type="GO" id="GO:0000774">
    <property type="term" value="F:adenyl-nucleotide exchange factor activity"/>
    <property type="evidence" value="ECO:0007669"/>
    <property type="project" value="InterPro"/>
</dbReference>
<dbReference type="PANTHER" id="PTHR21237">
    <property type="entry name" value="GRPE PROTEIN"/>
    <property type="match status" value="1"/>
</dbReference>
<evidence type="ECO:0000256" key="2">
    <source>
        <dbReference type="ARBA" id="ARBA00023186"/>
    </source>
</evidence>
<reference evidence="5 6" key="1">
    <citation type="journal article" date="2016" name="Nat. Commun.">
        <title>Thousands of microbial genomes shed light on interconnected biogeochemical processes in an aquifer system.</title>
        <authorList>
            <person name="Anantharaman K."/>
            <person name="Brown C.T."/>
            <person name="Hug L.A."/>
            <person name="Sharon I."/>
            <person name="Castelle C.J."/>
            <person name="Probst A.J."/>
            <person name="Thomas B.C."/>
            <person name="Singh A."/>
            <person name="Wilkins M.J."/>
            <person name="Karaoz U."/>
            <person name="Brodie E.L."/>
            <person name="Williams K.H."/>
            <person name="Hubbard S.S."/>
            <person name="Banfield J.F."/>
        </authorList>
    </citation>
    <scope>NUCLEOTIDE SEQUENCE [LARGE SCALE GENOMIC DNA]</scope>
</reference>
<proteinExistence type="inferred from homology"/>
<organism evidence="5 6">
    <name type="scientific">Candidatus Uhrbacteria bacterium RIFCSPLOWO2_02_FULL_48_18</name>
    <dbReference type="NCBI Taxonomy" id="1802408"/>
    <lineage>
        <taxon>Bacteria</taxon>
        <taxon>Candidatus Uhriibacteriota</taxon>
    </lineage>
</organism>
<dbReference type="Proteomes" id="UP000176593">
    <property type="component" value="Unassembled WGS sequence"/>
</dbReference>
<keyword evidence="2 3" id="KW-0143">Chaperone</keyword>
<keyword evidence="3" id="KW-0963">Cytoplasm</keyword>
<comment type="caution">
    <text evidence="5">The sequence shown here is derived from an EMBL/GenBank/DDBJ whole genome shotgun (WGS) entry which is preliminary data.</text>
</comment>
<dbReference type="SUPFAM" id="SSF51064">
    <property type="entry name" value="Head domain of nucleotide exchange factor GrpE"/>
    <property type="match status" value="1"/>
</dbReference>
<dbReference type="GO" id="GO:0051082">
    <property type="term" value="F:unfolded protein binding"/>
    <property type="evidence" value="ECO:0007669"/>
    <property type="project" value="TreeGrafter"/>
</dbReference>
<comment type="similarity">
    <text evidence="1 3 4">Belongs to the GrpE family.</text>
</comment>
<dbReference type="Pfam" id="PF01025">
    <property type="entry name" value="GrpE"/>
    <property type="match status" value="1"/>
</dbReference>
<dbReference type="SUPFAM" id="SSF58014">
    <property type="entry name" value="Coiled-coil domain of nucleotide exchange factor GrpE"/>
    <property type="match status" value="1"/>
</dbReference>
<evidence type="ECO:0000313" key="5">
    <source>
        <dbReference type="EMBL" id="OGL86858.1"/>
    </source>
</evidence>
<dbReference type="GO" id="GO:0051087">
    <property type="term" value="F:protein-folding chaperone binding"/>
    <property type="evidence" value="ECO:0007669"/>
    <property type="project" value="InterPro"/>
</dbReference>
<dbReference type="AlphaFoldDB" id="A0A1F7V9T2"/>
<sequence length="163" mass="18786">MNQEEEKEEGEKVRSEEMKCLKCEEYLFGWKRALADYDNLKKDLIKEKDDMRRGVKEDMAESIIPILDHFDQALKFKPQNLDATLENWLTGMMHVRNQLESVLLDMGVTPFGAIGDTFDPHLHESVGEREDENAAEHSVVEVSLRGWKLGEKVIRPATVVVRT</sequence>
<dbReference type="PRINTS" id="PR00773">
    <property type="entry name" value="GRPEPROTEIN"/>
</dbReference>
<dbReference type="InterPro" id="IPR013805">
    <property type="entry name" value="GrpE_CC"/>
</dbReference>
<gene>
    <name evidence="3" type="primary">grpE</name>
    <name evidence="5" type="ORF">A3I41_01100</name>
</gene>
<keyword evidence="3" id="KW-0346">Stress response</keyword>
<name>A0A1F7V9T2_9BACT</name>
<dbReference type="Gene3D" id="3.90.20.20">
    <property type="match status" value="1"/>
</dbReference>
<evidence type="ECO:0000313" key="6">
    <source>
        <dbReference type="Proteomes" id="UP000176593"/>
    </source>
</evidence>
<dbReference type="InterPro" id="IPR000740">
    <property type="entry name" value="GrpE"/>
</dbReference>
<comment type="subunit">
    <text evidence="3">Homodimer.</text>
</comment>
<evidence type="ECO:0000256" key="3">
    <source>
        <dbReference type="HAMAP-Rule" id="MF_01151"/>
    </source>
</evidence>
<evidence type="ECO:0000256" key="4">
    <source>
        <dbReference type="RuleBase" id="RU004478"/>
    </source>
</evidence>
<evidence type="ECO:0000256" key="1">
    <source>
        <dbReference type="ARBA" id="ARBA00009054"/>
    </source>
</evidence>
<dbReference type="InterPro" id="IPR009012">
    <property type="entry name" value="GrpE_head"/>
</dbReference>
<dbReference type="GO" id="GO:0042803">
    <property type="term" value="F:protein homodimerization activity"/>
    <property type="evidence" value="ECO:0007669"/>
    <property type="project" value="InterPro"/>
</dbReference>
<dbReference type="HAMAP" id="MF_01151">
    <property type="entry name" value="GrpE"/>
    <property type="match status" value="1"/>
</dbReference>
<dbReference type="PANTHER" id="PTHR21237:SF23">
    <property type="entry name" value="GRPE PROTEIN HOMOLOG, MITOCHONDRIAL"/>
    <property type="match status" value="1"/>
</dbReference>
<dbReference type="GO" id="GO:0006457">
    <property type="term" value="P:protein folding"/>
    <property type="evidence" value="ECO:0007669"/>
    <property type="project" value="InterPro"/>
</dbReference>
<dbReference type="EMBL" id="MGEQ01000004">
    <property type="protein sequence ID" value="OGL86858.1"/>
    <property type="molecule type" value="Genomic_DNA"/>
</dbReference>
<dbReference type="CDD" id="cd00446">
    <property type="entry name" value="GrpE"/>
    <property type="match status" value="1"/>
</dbReference>
<accession>A0A1F7V9T2</accession>
<comment type="function">
    <text evidence="3">Participates actively in the response to hyperosmotic and heat shock by preventing the aggregation of stress-denatured proteins, in association with DnaK and GrpE. It is the nucleotide exchange factor for DnaK and may function as a thermosensor. Unfolded proteins bind initially to DnaJ; upon interaction with the DnaJ-bound protein, DnaK hydrolyzes its bound ATP, resulting in the formation of a stable complex. GrpE releases ADP from DnaK; ATP binding to DnaK triggers the release of the substrate protein, thus completing the reaction cycle. Several rounds of ATP-dependent interactions between DnaJ, DnaK and GrpE are required for fully efficient folding.</text>
</comment>
<protein>
    <recommendedName>
        <fullName evidence="3">Protein GrpE</fullName>
    </recommendedName>
    <alternativeName>
        <fullName evidence="3">HSP-70 cofactor</fullName>
    </alternativeName>
</protein>
<dbReference type="Gene3D" id="2.30.22.10">
    <property type="entry name" value="Head domain of nucleotide exchange factor GrpE"/>
    <property type="match status" value="1"/>
</dbReference>
<dbReference type="GO" id="GO:0005737">
    <property type="term" value="C:cytoplasm"/>
    <property type="evidence" value="ECO:0007669"/>
    <property type="project" value="UniProtKB-SubCell"/>
</dbReference>